<dbReference type="EMBL" id="GGFL01012482">
    <property type="protein sequence ID" value="MBW76660.1"/>
    <property type="molecule type" value="Transcribed_RNA"/>
</dbReference>
<sequence>MQIVGVVYQGRYLFVLVATTVTRGACHATVRPISFVLLISSILKLRNRNTLATTRAIVSALFLLYATPKVHLHVAPELQEQYAVDEAYRHSSH</sequence>
<proteinExistence type="predicted"/>
<evidence type="ECO:0000313" key="1">
    <source>
        <dbReference type="EMBL" id="MBW76660.1"/>
    </source>
</evidence>
<accession>A0A2M4DGD9</accession>
<dbReference type="AlphaFoldDB" id="A0A2M4DGD9"/>
<organism evidence="1">
    <name type="scientific">Anopheles darlingi</name>
    <name type="common">Mosquito</name>
    <dbReference type="NCBI Taxonomy" id="43151"/>
    <lineage>
        <taxon>Eukaryota</taxon>
        <taxon>Metazoa</taxon>
        <taxon>Ecdysozoa</taxon>
        <taxon>Arthropoda</taxon>
        <taxon>Hexapoda</taxon>
        <taxon>Insecta</taxon>
        <taxon>Pterygota</taxon>
        <taxon>Neoptera</taxon>
        <taxon>Endopterygota</taxon>
        <taxon>Diptera</taxon>
        <taxon>Nematocera</taxon>
        <taxon>Culicoidea</taxon>
        <taxon>Culicidae</taxon>
        <taxon>Anophelinae</taxon>
        <taxon>Anopheles</taxon>
    </lineage>
</organism>
<name>A0A2M4DGD9_ANODA</name>
<protein>
    <submittedName>
        <fullName evidence="1">Putative secreted protein</fullName>
    </submittedName>
</protein>
<reference evidence="1" key="1">
    <citation type="submission" date="2018-01" db="EMBL/GenBank/DDBJ databases">
        <title>An insight into the sialome of Amazonian anophelines.</title>
        <authorList>
            <person name="Ribeiro J.M."/>
            <person name="Scarpassa V."/>
            <person name="Calvo E."/>
        </authorList>
    </citation>
    <scope>NUCLEOTIDE SEQUENCE</scope>
</reference>